<dbReference type="InterPro" id="IPR029299">
    <property type="entry name" value="ALMS_motif"/>
</dbReference>
<feature type="compositionally biased region" description="Basic and acidic residues" evidence="5">
    <location>
        <begin position="505"/>
        <end position="535"/>
    </location>
</feature>
<feature type="region of interest" description="Disordered" evidence="5">
    <location>
        <begin position="1089"/>
        <end position="1116"/>
    </location>
</feature>
<feature type="coiled-coil region" evidence="4">
    <location>
        <begin position="2203"/>
        <end position="2246"/>
    </location>
</feature>
<gene>
    <name evidence="7" type="primary">LOC114326479</name>
</gene>
<feature type="region of interest" description="Disordered" evidence="5">
    <location>
        <begin position="486"/>
        <end position="606"/>
    </location>
</feature>
<evidence type="ECO:0000259" key="6">
    <source>
        <dbReference type="Pfam" id="PF15309"/>
    </source>
</evidence>
<accession>A0A6P7FAT6</accession>
<protein>
    <submittedName>
        <fullName evidence="7">Uncharacterized protein LOC114326479 isoform X1</fullName>
    </submittedName>
</protein>
<feature type="region of interest" description="Disordered" evidence="5">
    <location>
        <begin position="393"/>
        <end position="421"/>
    </location>
</feature>
<feature type="compositionally biased region" description="Low complexity" evidence="5">
    <location>
        <begin position="400"/>
        <end position="414"/>
    </location>
</feature>
<evidence type="ECO:0000256" key="1">
    <source>
        <dbReference type="ARBA" id="ARBA00004300"/>
    </source>
</evidence>
<evidence type="ECO:0000256" key="2">
    <source>
        <dbReference type="ARBA" id="ARBA00022490"/>
    </source>
</evidence>
<feature type="compositionally biased region" description="Polar residues" evidence="5">
    <location>
        <begin position="490"/>
        <end position="504"/>
    </location>
</feature>
<feature type="region of interest" description="Disordered" evidence="5">
    <location>
        <begin position="52"/>
        <end position="87"/>
    </location>
</feature>
<feature type="region of interest" description="Disordered" evidence="5">
    <location>
        <begin position="151"/>
        <end position="199"/>
    </location>
</feature>
<organism evidence="7">
    <name type="scientific">Diabrotica virgifera virgifera</name>
    <name type="common">western corn rootworm</name>
    <dbReference type="NCBI Taxonomy" id="50390"/>
    <lineage>
        <taxon>Eukaryota</taxon>
        <taxon>Metazoa</taxon>
        <taxon>Ecdysozoa</taxon>
        <taxon>Arthropoda</taxon>
        <taxon>Hexapoda</taxon>
        <taxon>Insecta</taxon>
        <taxon>Pterygota</taxon>
        <taxon>Neoptera</taxon>
        <taxon>Endopterygota</taxon>
        <taxon>Coleoptera</taxon>
        <taxon>Polyphaga</taxon>
        <taxon>Cucujiformia</taxon>
        <taxon>Chrysomeloidea</taxon>
        <taxon>Chrysomelidae</taxon>
        <taxon>Galerucinae</taxon>
        <taxon>Diabroticina</taxon>
        <taxon>Diabroticites</taxon>
        <taxon>Diabrotica</taxon>
    </lineage>
</organism>
<feature type="compositionally biased region" description="Polar residues" evidence="5">
    <location>
        <begin position="158"/>
        <end position="168"/>
    </location>
</feature>
<sequence length="2302" mass="255344">MEKNDKEKSEGEDSSTKQVLEYYQKYSQSKQLPKYFSGTSISYLPQIVDDEPSARKRDIIYPTRDVTTIPPKQYEKPEPNPEMLSPTESVASNKKLEWDNLGDIGYNNAKRLHKTASLPILTQHPIIKIDDIPKSPTDNVKIVIYPYTSSSEDKTSEKNTVQSSSSSPFMEKEIPSSSGTTSFHSSEKQKLLSSDSDSSLNNSKILEFKKSLNYIKKKIGLPDAHSTPHETGSPNIECQVINETPLVKKTDKPIKNILRDIQIENENVKSNMLMKPTNSGITFPANSNKKNVNLCLTKPILVDCLPKTNKKQYAVGVQTGSSVVDCKSPPEPIELITFYKEPDNNKTSDSGKSSSSNGVASKCDSFEYVKSSNNGQNISMRSESNPIEIAEGHITDNNKENSNNSENSEAATNNQELETHCTKSDDIEKHIYVLQRLIRSKKYDSSAKRKYIRKILQKITESKYLEDSSTSSDLFYPKTDPSKILHDQIKNSSFKNENTSSSYQSHEDKKVSPKKKASESTDSDISHEREQKIEIKPSTSKSATFGYRKESKLAPKKKLDSTNLLSKPSIQSEVPVSKRTKRTPFTVTREPNDTDKSSSPQSHQNWKECKTVSEKMFENSRQVIGAGDQVTQFADKERQYQLNWIDREINHLGKLKSILEKHKEPYPLPENLKKMTHVYMVTADNNDAVHRNYVIETKLGTGTSRQRNFRINGENYIVEDPNVHSQDNNQAPPLVADIQVLATDKTTNIKVTAFCSVCKRSPCVCVTDFLQGISNPFKVSDNKVQKHLNDKAKSYSSTCSCNTTASSTATSRDSSHTICIHCHRAPCTCCSCKKTHDVKTCSVCQLYSCMCVISPKDSYVGTFIPTKKSSEGSQKKVCSLCKALSCMCSVETKSRKCSTCTTYPCICKKISTKTKKSECKCKSTPCTCSGLSFKSAKTVCSKCGISSCICPLSSRTTSSTTSTVDTDLLRKLFSDCKCGASSSCSCEFVNKLLQHFNKKDVEVYTRALSNECTDVGTQNLVPVDDKRVQDVLLTQEKYVQPKFTKTDCSSQTDTLKSHSKVVSTEGAECINELVQAGIRDESTGTIHSAATTTETVAPLGRTSSLDSRKSSIGSDANRHISIQSDVCSKEKATYSHDLPERVDKSVGKTTDECGTQSIKISRKSFTESDTNKHISIQSDVCSKEKATYSKDPPETVSKSVGKSTEECSTQHERKKGYFAKLTERGVSGSNNNIESVDKDIEARVSQVLKGTDTCTPRETADKGVCHKPSLVDQETDYSPRIVSVEQGTCPRSAESSARVSIDTGTCHSPVVDKEFQTTAKTLVDQGTGDQKASDQCHKSLNAQHTPPMFYETDVGVSTVSEKHRRGATSTGGSKKSRSRSSESKEIGNSGFNTSSGKKSKVPHSEKTTVTSSEAEVGPSLKHQKISDDISTSTNKLKVSSYEQTTIASSEAKVGPSTTHRRLSDKIGTDTVNLKASSGEQTVLTSPDAKVGPNVTLRKTSDDISASTEKLKASSCEQTTFTSSDARVGPVLTQGGDICTSTDKFTSSDAKVGPIRGQSGDICTSTDNLKVSSCEQTIFASSDAQVGPSLRRSDDICTSTDKLQVSSCEQTIFASSDAQVGPTVRRSDDICTSTDKFSSSDAKVGPIRGQSGDMCTSTDNLKVSSCEQAIFASSDAQVGPSLRRSDDICTSTDKLQVSSCEQTIFASSDAQVGPSLRRSDDICTSTDKLQVSSCEQTIFASSDAQVGPSLRRSDDICTSTDKLQVSSCEQTISISSEAKVGPSLRHSDDICTSTDKLKVSSREQTTRVKSKKRREIDIDSLKKNLNSRGIQTELLSNDIRSIDSFACICPSQSSIEKSPCYCCGDKRKKKSKHMLICAPSEDSHKSRKVKTYYIKEASLKKSGRRRCYSSCAERVCCRTRSKSVLKESCCSCHCESKKPRCCCQNEKLNNCTEACSAATPQKTPISTDDSPTDSVYTNSSAHSTCCCCGNKVPLEQISLLRSNNKQFSVCEVCLKKRPILTTICFANPEDTTTESSTPSKTVTDHFRRAENYCTCKKSVKTKNFEYCQHCRQQLKKTQKNRNGIAYTLTLEDETPEKFKSRSKKKIKKLEEIKIKVPNPFNRKQHKNRENNYRKDEDKMKRLESAEDSENIDIMNNGNYSSDEVCKTMNNGKENKQCYSLQEYLQKNRPHFVDAAEYRRLALINNKIERELNKDDQKLKFLEENANNNRLKRQKLFTEQEMREITKRNYKKLPEVQQKLTNQRKEKLRSADRFMADTLNRKIQNFVLKGKRSFPIDTNVVNVL</sequence>
<feature type="compositionally biased region" description="Low complexity" evidence="5">
    <location>
        <begin position="347"/>
        <end position="358"/>
    </location>
</feature>
<feature type="compositionally biased region" description="Polar residues" evidence="5">
    <location>
        <begin position="561"/>
        <end position="574"/>
    </location>
</feature>
<evidence type="ECO:0000256" key="3">
    <source>
        <dbReference type="ARBA" id="ARBA00023212"/>
    </source>
</evidence>
<dbReference type="OrthoDB" id="2448405at2759"/>
<name>A0A6P7FAT6_DIAVI</name>
<keyword evidence="4" id="KW-0175">Coiled coil</keyword>
<evidence type="ECO:0000256" key="5">
    <source>
        <dbReference type="SAM" id="MobiDB-lite"/>
    </source>
</evidence>
<keyword evidence="2" id="KW-0963">Cytoplasm</keyword>
<dbReference type="GO" id="GO:0005813">
    <property type="term" value="C:centrosome"/>
    <property type="evidence" value="ECO:0007669"/>
    <property type="project" value="UniProtKB-SubCell"/>
</dbReference>
<dbReference type="KEGG" id="dvv:114326479"/>
<evidence type="ECO:0000313" key="7">
    <source>
        <dbReference type="RefSeq" id="XP_028130668.1"/>
    </source>
</evidence>
<keyword evidence="3" id="KW-0206">Cytoskeleton</keyword>
<dbReference type="RefSeq" id="XP_028130668.1">
    <property type="nucleotide sequence ID" value="XM_028274867.1"/>
</dbReference>
<comment type="subcellular location">
    <subcellularLocation>
        <location evidence="1">Cytoplasm</location>
        <location evidence="1">Cytoskeleton</location>
        <location evidence="1">Microtubule organizing center</location>
        <location evidence="1">Centrosome</location>
    </subcellularLocation>
</comment>
<evidence type="ECO:0000256" key="4">
    <source>
        <dbReference type="SAM" id="Coils"/>
    </source>
</evidence>
<feature type="domain" description="ALMS motif" evidence="6">
    <location>
        <begin position="2178"/>
        <end position="2289"/>
    </location>
</feature>
<reference evidence="7" key="1">
    <citation type="submission" date="2025-08" db="UniProtKB">
        <authorList>
            <consortium name="RefSeq"/>
        </authorList>
    </citation>
    <scope>IDENTIFICATION</scope>
    <source>
        <tissue evidence="7">Whole insect</tissue>
    </source>
</reference>
<proteinExistence type="predicted"/>
<dbReference type="InParanoid" id="A0A6P7FAT6"/>
<feature type="compositionally biased region" description="Basic and acidic residues" evidence="5">
    <location>
        <begin position="547"/>
        <end position="560"/>
    </location>
</feature>
<feature type="region of interest" description="Disordered" evidence="5">
    <location>
        <begin position="1187"/>
        <end position="1209"/>
    </location>
</feature>
<feature type="region of interest" description="Disordered" evidence="5">
    <location>
        <begin position="1357"/>
        <end position="1428"/>
    </location>
</feature>
<feature type="region of interest" description="Disordered" evidence="5">
    <location>
        <begin position="339"/>
        <end position="359"/>
    </location>
</feature>
<dbReference type="Pfam" id="PF15309">
    <property type="entry name" value="ALMS_motif"/>
    <property type="match status" value="1"/>
</dbReference>